<dbReference type="EMBL" id="CVRI01000060">
    <property type="protein sequence ID" value="CRL03969.1"/>
    <property type="molecule type" value="Genomic_DNA"/>
</dbReference>
<organism evidence="1 2">
    <name type="scientific">Clunio marinus</name>
    <dbReference type="NCBI Taxonomy" id="568069"/>
    <lineage>
        <taxon>Eukaryota</taxon>
        <taxon>Metazoa</taxon>
        <taxon>Ecdysozoa</taxon>
        <taxon>Arthropoda</taxon>
        <taxon>Hexapoda</taxon>
        <taxon>Insecta</taxon>
        <taxon>Pterygota</taxon>
        <taxon>Neoptera</taxon>
        <taxon>Endopterygota</taxon>
        <taxon>Diptera</taxon>
        <taxon>Nematocera</taxon>
        <taxon>Chironomoidea</taxon>
        <taxon>Chironomidae</taxon>
        <taxon>Clunio</taxon>
    </lineage>
</organism>
<keyword evidence="2" id="KW-1185">Reference proteome</keyword>
<gene>
    <name evidence="1" type="ORF">CLUMA_CG017090</name>
</gene>
<sequence length="67" mass="7955">MTNVSTKKKTPASRVFPSWDYKTVLSFSNERKKAFDQKTKDFGDWFYKIILTLLNEVLQIKMVSEFE</sequence>
<accession>A0A1J1IZF8</accession>
<evidence type="ECO:0000313" key="2">
    <source>
        <dbReference type="Proteomes" id="UP000183832"/>
    </source>
</evidence>
<dbReference type="Proteomes" id="UP000183832">
    <property type="component" value="Unassembled WGS sequence"/>
</dbReference>
<proteinExistence type="predicted"/>
<protein>
    <submittedName>
        <fullName evidence="1">CLUMA_CG017090, isoform A</fullName>
    </submittedName>
</protein>
<reference evidence="1 2" key="1">
    <citation type="submission" date="2015-04" db="EMBL/GenBank/DDBJ databases">
        <authorList>
            <person name="Syromyatnikov M.Y."/>
            <person name="Popov V.N."/>
        </authorList>
    </citation>
    <scope>NUCLEOTIDE SEQUENCE [LARGE SCALE GENOMIC DNA]</scope>
</reference>
<name>A0A1J1IZF8_9DIPT</name>
<dbReference type="AlphaFoldDB" id="A0A1J1IZF8"/>
<evidence type="ECO:0000313" key="1">
    <source>
        <dbReference type="EMBL" id="CRL03969.1"/>
    </source>
</evidence>